<gene>
    <name evidence="1" type="ordered locus">SCATT_24240</name>
</gene>
<evidence type="ECO:0000313" key="1">
    <source>
        <dbReference type="EMBL" id="AEW94795.1"/>
    </source>
</evidence>
<reference evidence="2" key="1">
    <citation type="submission" date="2011-12" db="EMBL/GenBank/DDBJ databases">
        <title>Complete genome sequence of Streptomyces cattleya strain DSM 46488.</title>
        <authorList>
            <person name="Ou H.-Y."/>
            <person name="Li P."/>
            <person name="Zhao C."/>
            <person name="O'Hagan D."/>
            <person name="Deng Z."/>
        </authorList>
    </citation>
    <scope>NUCLEOTIDE SEQUENCE [LARGE SCALE GENOMIC DNA]</scope>
    <source>
        <strain evidence="2">ATCC 35852 / DSM 46488 / JCM 4925 / NBRC 14057 / NRRL 8057</strain>
    </source>
</reference>
<accession>G8WS35</accession>
<keyword evidence="2" id="KW-1185">Reference proteome</keyword>
<dbReference type="HOGENOM" id="CLU_3189398_0_0_11"/>
<protein>
    <submittedName>
        <fullName evidence="1">Uncharacterized protein</fullName>
    </submittedName>
</protein>
<organism evidence="1 2">
    <name type="scientific">Streptantibioticus cattleyicolor (strain ATCC 35852 / DSM 46488 / JCM 4925 / NBRC 14057 / NRRL 8057)</name>
    <name type="common">Streptomyces cattleya</name>
    <dbReference type="NCBI Taxonomy" id="1003195"/>
    <lineage>
        <taxon>Bacteria</taxon>
        <taxon>Bacillati</taxon>
        <taxon>Actinomycetota</taxon>
        <taxon>Actinomycetes</taxon>
        <taxon>Kitasatosporales</taxon>
        <taxon>Streptomycetaceae</taxon>
        <taxon>Streptantibioticus</taxon>
    </lineage>
</organism>
<sequence length="46" mass="4693">MMYGTMPGCGSVPVGDCRCREVIGSVAAVFIAGTASLTRGSALRED</sequence>
<proteinExistence type="predicted"/>
<dbReference type="AlphaFoldDB" id="G8WS35"/>
<dbReference type="EMBL" id="CP003219">
    <property type="protein sequence ID" value="AEW94795.1"/>
    <property type="molecule type" value="Genomic_DNA"/>
</dbReference>
<dbReference type="Proteomes" id="UP000007842">
    <property type="component" value="Chromosome"/>
</dbReference>
<name>G8WS35_STREN</name>
<dbReference type="KEGG" id="scy:SCATT_24240"/>
<evidence type="ECO:0000313" key="2">
    <source>
        <dbReference type="Proteomes" id="UP000007842"/>
    </source>
</evidence>